<feature type="compositionally biased region" description="Basic and acidic residues" evidence="1">
    <location>
        <begin position="83"/>
        <end position="102"/>
    </location>
</feature>
<evidence type="ECO:0000313" key="3">
    <source>
        <dbReference type="Proteomes" id="UP000001542"/>
    </source>
</evidence>
<reference evidence="2" key="1">
    <citation type="submission" date="2006-10" db="EMBL/GenBank/DDBJ databases">
        <authorList>
            <person name="Amadeo P."/>
            <person name="Zhao Q."/>
            <person name="Wortman J."/>
            <person name="Fraser-Liggett C."/>
            <person name="Carlton J."/>
        </authorList>
    </citation>
    <scope>NUCLEOTIDE SEQUENCE</scope>
    <source>
        <strain evidence="2">G3</strain>
    </source>
</reference>
<evidence type="ECO:0000313" key="2">
    <source>
        <dbReference type="EMBL" id="EAY12639.1"/>
    </source>
</evidence>
<name>A2E3Y4_TRIV3</name>
<gene>
    <name evidence="2" type="ORF">TVAG_074670</name>
</gene>
<feature type="region of interest" description="Disordered" evidence="1">
    <location>
        <begin position="83"/>
        <end position="106"/>
    </location>
</feature>
<protein>
    <submittedName>
        <fullName evidence="2">Uncharacterized protein</fullName>
    </submittedName>
</protein>
<keyword evidence="3" id="KW-1185">Reference proteome</keyword>
<organism evidence="2 3">
    <name type="scientific">Trichomonas vaginalis (strain ATCC PRA-98 / G3)</name>
    <dbReference type="NCBI Taxonomy" id="412133"/>
    <lineage>
        <taxon>Eukaryota</taxon>
        <taxon>Metamonada</taxon>
        <taxon>Parabasalia</taxon>
        <taxon>Trichomonadida</taxon>
        <taxon>Trichomonadidae</taxon>
        <taxon>Trichomonas</taxon>
    </lineage>
</organism>
<dbReference type="EMBL" id="DS113298">
    <property type="protein sequence ID" value="EAY12639.1"/>
    <property type="molecule type" value="Genomic_DNA"/>
</dbReference>
<dbReference type="AlphaFoldDB" id="A2E3Y4"/>
<reference evidence="2" key="2">
    <citation type="journal article" date="2007" name="Science">
        <title>Draft genome sequence of the sexually transmitted pathogen Trichomonas vaginalis.</title>
        <authorList>
            <person name="Carlton J.M."/>
            <person name="Hirt R.P."/>
            <person name="Silva J.C."/>
            <person name="Delcher A.L."/>
            <person name="Schatz M."/>
            <person name="Zhao Q."/>
            <person name="Wortman J.R."/>
            <person name="Bidwell S.L."/>
            <person name="Alsmark U.C.M."/>
            <person name="Besteiro S."/>
            <person name="Sicheritz-Ponten T."/>
            <person name="Noel C.J."/>
            <person name="Dacks J.B."/>
            <person name="Foster P.G."/>
            <person name="Simillion C."/>
            <person name="Van de Peer Y."/>
            <person name="Miranda-Saavedra D."/>
            <person name="Barton G.J."/>
            <person name="Westrop G.D."/>
            <person name="Mueller S."/>
            <person name="Dessi D."/>
            <person name="Fiori P.L."/>
            <person name="Ren Q."/>
            <person name="Paulsen I."/>
            <person name="Zhang H."/>
            <person name="Bastida-Corcuera F.D."/>
            <person name="Simoes-Barbosa A."/>
            <person name="Brown M.T."/>
            <person name="Hayes R.D."/>
            <person name="Mukherjee M."/>
            <person name="Okumura C.Y."/>
            <person name="Schneider R."/>
            <person name="Smith A.J."/>
            <person name="Vanacova S."/>
            <person name="Villalvazo M."/>
            <person name="Haas B.J."/>
            <person name="Pertea M."/>
            <person name="Feldblyum T.V."/>
            <person name="Utterback T.R."/>
            <person name="Shu C.L."/>
            <person name="Osoegawa K."/>
            <person name="de Jong P.J."/>
            <person name="Hrdy I."/>
            <person name="Horvathova L."/>
            <person name="Zubacova Z."/>
            <person name="Dolezal P."/>
            <person name="Malik S.B."/>
            <person name="Logsdon J.M. Jr."/>
            <person name="Henze K."/>
            <person name="Gupta A."/>
            <person name="Wang C.C."/>
            <person name="Dunne R.L."/>
            <person name="Upcroft J.A."/>
            <person name="Upcroft P."/>
            <person name="White O."/>
            <person name="Salzberg S.L."/>
            <person name="Tang P."/>
            <person name="Chiu C.-H."/>
            <person name="Lee Y.-S."/>
            <person name="Embley T.M."/>
            <person name="Coombs G.H."/>
            <person name="Mottram J.C."/>
            <person name="Tachezy J."/>
            <person name="Fraser-Liggett C.M."/>
            <person name="Johnson P.J."/>
        </authorList>
    </citation>
    <scope>NUCLEOTIDE SEQUENCE [LARGE SCALE GENOMIC DNA]</scope>
    <source>
        <strain evidence="2">G3</strain>
    </source>
</reference>
<dbReference type="Proteomes" id="UP000001542">
    <property type="component" value="Unassembled WGS sequence"/>
</dbReference>
<sequence>MSLGVIVPTNPETINEDVKQMSEFLQNLDKKSGFLAKIDKDLRRIVMEREFTIRQRLYPNDRMGKIRLIKSFVDDWEKSKRSQQAERLAENRNLPEKNDDNQPHWNINFPDHIPKYTQDIIINIMENICAKGPRGYRYGDHSELVDLAFLIHSKSPAAYDVLLEFCLPFPTPATLYNRFHEEIMMMKKFVLHPELVPGRDGEWAIAIDAIALHNWSSKEEKGPKDENGKEIKYLFIFLGMPLKFGQPNVILHIIEHTNGESGKIIDKINSAIDEINKHIKVRVVITDGDPGYDKNQDRFIEYISQAKNYEEMMSRAKAYLTDPDKIVWINDIIHMSKLERTRLIDTTIKLLVDANNMQSVVDVNKIRECVDIGDALNDTTPLGAIKDKYPIAIFSISVLLELLKKQYINEALFIAPLALWYEAIRSESFESKTRLCLMKFAFQIFFRHYMAFKGAPVCTFI</sequence>
<dbReference type="VEuPathDB" id="TrichDB:TVAGG3_0483070"/>
<evidence type="ECO:0000256" key="1">
    <source>
        <dbReference type="SAM" id="MobiDB-lite"/>
    </source>
</evidence>
<dbReference type="InParanoid" id="A2E3Y4"/>
<proteinExistence type="predicted"/>
<accession>A2E3Y4</accession>
<dbReference type="VEuPathDB" id="TrichDB:TVAG_074670"/>